<dbReference type="SUPFAM" id="SSF50998">
    <property type="entry name" value="Quinoprotein alcohol dehydrogenase-like"/>
    <property type="match status" value="1"/>
</dbReference>
<keyword evidence="1" id="KW-0732">Signal</keyword>
<feature type="signal peptide" evidence="1">
    <location>
        <begin position="1"/>
        <end position="18"/>
    </location>
</feature>
<sequence length="404" mass="41858">MRRLVLAAAGAMAVAAAAACSGGERERPAQPGGAATTETPAAARPLAVLAVQTGHEDTPGRSYPLLEVVSFDAVTGEEAARFEAGGRDDFLTPGMVFLAGREVVTVGEGRVARRALDGRELGVLVDWREDQRPTSAALSHDGRLLAVGWEDAGLRDRENGGLIVVEVATGRVVREWGMDVFGPAVGAWPAPAGWHADDRGLEVFGFAHRGGPGVYAAVRLDGSVARRGPVVAGIEPGGRLIATAPGGWTWACMGIAMAARELVFADPVSGREAGRAALDGFALSPLRFAPGADAVLIEAYPVRPAPAGGGECYAWQAGPEVYLFTFASGKLERVRDPGAVAAAWNDPALPVIVCASAAAEAGPWAEVRDPRWPVFCEGGAEVRLGGKVALRAEQLRVLGIAPGN</sequence>
<proteinExistence type="predicted"/>
<evidence type="ECO:0000313" key="2">
    <source>
        <dbReference type="EMBL" id="WBL34787.1"/>
    </source>
</evidence>
<dbReference type="PROSITE" id="PS51257">
    <property type="entry name" value="PROKAR_LIPOPROTEIN"/>
    <property type="match status" value="1"/>
</dbReference>
<name>A0ABY7M335_9CHLR</name>
<keyword evidence="3" id="KW-1185">Reference proteome</keyword>
<feature type="chain" id="PRO_5046880533" description="Lipoprotein" evidence="1">
    <location>
        <begin position="19"/>
        <end position="404"/>
    </location>
</feature>
<dbReference type="RefSeq" id="WP_270055315.1">
    <property type="nucleotide sequence ID" value="NZ_CP115149.1"/>
</dbReference>
<evidence type="ECO:0000313" key="3">
    <source>
        <dbReference type="Proteomes" id="UP001212803"/>
    </source>
</evidence>
<organism evidence="2 3">
    <name type="scientific">Tepidiforma flava</name>
    <dbReference type="NCBI Taxonomy" id="3004094"/>
    <lineage>
        <taxon>Bacteria</taxon>
        <taxon>Bacillati</taxon>
        <taxon>Chloroflexota</taxon>
        <taxon>Tepidiformia</taxon>
        <taxon>Tepidiformales</taxon>
        <taxon>Tepidiformaceae</taxon>
        <taxon>Tepidiforma</taxon>
    </lineage>
</organism>
<dbReference type="Proteomes" id="UP001212803">
    <property type="component" value="Chromosome"/>
</dbReference>
<accession>A0ABY7M335</accession>
<dbReference type="EMBL" id="CP115149">
    <property type="protein sequence ID" value="WBL34787.1"/>
    <property type="molecule type" value="Genomic_DNA"/>
</dbReference>
<protein>
    <recommendedName>
        <fullName evidence="4">Lipoprotein</fullName>
    </recommendedName>
</protein>
<reference evidence="2 3" key="1">
    <citation type="journal article" date="2023" name="ISME J.">
        <title>Thermophilic Dehalococcoidia with unusual traits shed light on an unexpected past.</title>
        <authorList>
            <person name="Palmer M."/>
            <person name="Covington J.K."/>
            <person name="Zhou E.M."/>
            <person name="Thomas S.C."/>
            <person name="Habib N."/>
            <person name="Seymour C.O."/>
            <person name="Lai D."/>
            <person name="Johnston J."/>
            <person name="Hashimi A."/>
            <person name="Jiao J.Y."/>
            <person name="Muok A.R."/>
            <person name="Liu L."/>
            <person name="Xian W.D."/>
            <person name="Zhi X.Y."/>
            <person name="Li M.M."/>
            <person name="Silva L.P."/>
            <person name="Bowen B.P."/>
            <person name="Louie K."/>
            <person name="Briegel A."/>
            <person name="Pett-Ridge J."/>
            <person name="Weber P.K."/>
            <person name="Tocheva E.I."/>
            <person name="Woyke T."/>
            <person name="Northen T.R."/>
            <person name="Mayali X."/>
            <person name="Li W.J."/>
            <person name="Hedlund B.P."/>
        </authorList>
    </citation>
    <scope>NUCLEOTIDE SEQUENCE [LARGE SCALE GENOMIC DNA]</scope>
    <source>
        <strain evidence="2 3">YIM 72310</strain>
    </source>
</reference>
<evidence type="ECO:0000256" key="1">
    <source>
        <dbReference type="SAM" id="SignalP"/>
    </source>
</evidence>
<evidence type="ECO:0008006" key="4">
    <source>
        <dbReference type="Google" id="ProtNLM"/>
    </source>
</evidence>
<dbReference type="InterPro" id="IPR011047">
    <property type="entry name" value="Quinoprotein_ADH-like_sf"/>
</dbReference>
<gene>
    <name evidence="2" type="ORF">O0235_08255</name>
</gene>